<dbReference type="AlphaFoldDB" id="A0AB33KC91"/>
<keyword evidence="1" id="KW-0472">Membrane</keyword>
<sequence>MRTGTRPPGHDPVRGGLRFAVEMTAWVCTPWALWSLSVPLAIGAVLLLIGLPALFGTPGDRPGGDPPVAVPGIVTIALVVLQAVAAAASAWALWGTWVATSVTALCLILPFTELPRWRALLSATHRPG</sequence>
<evidence type="ECO:0000256" key="1">
    <source>
        <dbReference type="SAM" id="Phobius"/>
    </source>
</evidence>
<accession>A0AB33KC91</accession>
<feature type="transmembrane region" description="Helical" evidence="1">
    <location>
        <begin position="94"/>
        <end position="112"/>
    </location>
</feature>
<evidence type="ECO:0000313" key="2">
    <source>
        <dbReference type="EMBL" id="BFP51263.1"/>
    </source>
</evidence>
<feature type="transmembrane region" description="Helical" evidence="1">
    <location>
        <begin position="68"/>
        <end position="88"/>
    </location>
</feature>
<gene>
    <name evidence="2" type="ORF">SCMC78_10700</name>
</gene>
<keyword evidence="1" id="KW-0812">Transmembrane</keyword>
<keyword evidence="1" id="KW-1133">Transmembrane helix</keyword>
<name>A0AB33KC91_9ACTN</name>
<protein>
    <recommendedName>
        <fullName evidence="3">Integral membrane protein</fullName>
    </recommendedName>
</protein>
<reference evidence="2" key="1">
    <citation type="submission" date="2024-07" db="EMBL/GenBank/DDBJ databases">
        <title>Complete genome sequences of cellulolytic bacteria, Kitasatospora sp. CMC57 and Streptomyces sp. CMC78, isolated from Japanese agricultural soil.</title>
        <authorList>
            <person name="Hashimoto T."/>
            <person name="Ito M."/>
            <person name="Iwamoto M."/>
            <person name="Fukahori D."/>
            <person name="Shoda T."/>
            <person name="Sakoda M."/>
            <person name="Morohoshi T."/>
            <person name="Mitsuboshi M."/>
            <person name="Nishizawa T."/>
        </authorList>
    </citation>
    <scope>NUCLEOTIDE SEQUENCE</scope>
    <source>
        <strain evidence="2">CMC78</strain>
    </source>
</reference>
<evidence type="ECO:0008006" key="3">
    <source>
        <dbReference type="Google" id="ProtNLM"/>
    </source>
</evidence>
<dbReference type="KEGG" id="stcm:SCMC78_10700"/>
<proteinExistence type="predicted"/>
<feature type="transmembrane region" description="Helical" evidence="1">
    <location>
        <begin position="31"/>
        <end position="56"/>
    </location>
</feature>
<dbReference type="RefSeq" id="WP_218786783.1">
    <property type="nucleotide sequence ID" value="NZ_AP035884.1"/>
</dbReference>
<organism evidence="2">
    <name type="scientific">Streptomyces sp. CMC78</name>
    <dbReference type="NCBI Taxonomy" id="3231512"/>
    <lineage>
        <taxon>Bacteria</taxon>
        <taxon>Bacillati</taxon>
        <taxon>Actinomycetota</taxon>
        <taxon>Actinomycetes</taxon>
        <taxon>Kitasatosporales</taxon>
        <taxon>Streptomycetaceae</taxon>
        <taxon>Streptomyces</taxon>
    </lineage>
</organism>
<dbReference type="EMBL" id="AP035884">
    <property type="protein sequence ID" value="BFP51263.1"/>
    <property type="molecule type" value="Genomic_DNA"/>
</dbReference>